<dbReference type="GO" id="GO:0017000">
    <property type="term" value="P:antibiotic biosynthetic process"/>
    <property type="evidence" value="ECO:0007669"/>
    <property type="project" value="UniProtKB-ARBA"/>
</dbReference>
<name>A0A3E0HEY3_9PSEU</name>
<dbReference type="InterPro" id="IPR050426">
    <property type="entry name" value="Glycosyltransferase_28"/>
</dbReference>
<dbReference type="PANTHER" id="PTHR48050:SF13">
    <property type="entry name" value="STEROL 3-BETA-GLUCOSYLTRANSFERASE UGT80A2"/>
    <property type="match status" value="1"/>
</dbReference>
<keyword evidence="7" id="KW-1185">Reference proteome</keyword>
<feature type="domain" description="Erythromycin biosynthesis protein CIII-like N-terminal" evidence="5">
    <location>
        <begin position="20"/>
        <end position="218"/>
    </location>
</feature>
<dbReference type="Gene3D" id="3.40.50.2000">
    <property type="entry name" value="Glycogen Phosphorylase B"/>
    <property type="match status" value="2"/>
</dbReference>
<evidence type="ECO:0000313" key="6">
    <source>
        <dbReference type="EMBL" id="REH43733.1"/>
    </source>
</evidence>
<dbReference type="InterPro" id="IPR010610">
    <property type="entry name" value="EryCIII-like_C"/>
</dbReference>
<dbReference type="SUPFAM" id="SSF53756">
    <property type="entry name" value="UDP-Glycosyltransferase/glycogen phosphorylase"/>
    <property type="match status" value="1"/>
</dbReference>
<dbReference type="InterPro" id="IPR048284">
    <property type="entry name" value="EryCIII-like_N"/>
</dbReference>
<keyword evidence="2" id="KW-0328">Glycosyltransferase</keyword>
<comment type="similarity">
    <text evidence="1">Belongs to the glycosyltransferase 28 family.</text>
</comment>
<dbReference type="InterPro" id="IPR002213">
    <property type="entry name" value="UDP_glucos_trans"/>
</dbReference>
<proteinExistence type="inferred from homology"/>
<dbReference type="Proteomes" id="UP000256269">
    <property type="component" value="Unassembled WGS sequence"/>
</dbReference>
<accession>A0A3E0HEY3</accession>
<dbReference type="CDD" id="cd03784">
    <property type="entry name" value="GT1_Gtf-like"/>
    <property type="match status" value="1"/>
</dbReference>
<organism evidence="6 7">
    <name type="scientific">Kutzneria buriramensis</name>
    <dbReference type="NCBI Taxonomy" id="1045776"/>
    <lineage>
        <taxon>Bacteria</taxon>
        <taxon>Bacillati</taxon>
        <taxon>Actinomycetota</taxon>
        <taxon>Actinomycetes</taxon>
        <taxon>Pseudonocardiales</taxon>
        <taxon>Pseudonocardiaceae</taxon>
        <taxon>Kutzneria</taxon>
    </lineage>
</organism>
<keyword evidence="3 6" id="KW-0808">Transferase</keyword>
<dbReference type="EMBL" id="QUNO01000009">
    <property type="protein sequence ID" value="REH43733.1"/>
    <property type="molecule type" value="Genomic_DNA"/>
</dbReference>
<dbReference type="GO" id="GO:0016758">
    <property type="term" value="F:hexosyltransferase activity"/>
    <property type="evidence" value="ECO:0007669"/>
    <property type="project" value="UniProtKB-ARBA"/>
</dbReference>
<dbReference type="PANTHER" id="PTHR48050">
    <property type="entry name" value="STEROL 3-BETA-GLUCOSYLTRANSFERASE"/>
    <property type="match status" value="1"/>
</dbReference>
<feature type="domain" description="Erythromycin biosynthesis protein CIII-like C-terminal" evidence="4">
    <location>
        <begin position="233"/>
        <end position="372"/>
    </location>
</feature>
<comment type="caution">
    <text evidence="6">The sequence shown here is derived from an EMBL/GenBank/DDBJ whole genome shotgun (WGS) entry which is preliminary data.</text>
</comment>
<dbReference type="Pfam" id="PF06722">
    <property type="entry name" value="EryCIII-like_C"/>
    <property type="match status" value="1"/>
</dbReference>
<evidence type="ECO:0000256" key="2">
    <source>
        <dbReference type="ARBA" id="ARBA00022676"/>
    </source>
</evidence>
<dbReference type="Pfam" id="PF21036">
    <property type="entry name" value="EryCIII-like_N"/>
    <property type="match status" value="1"/>
</dbReference>
<gene>
    <name evidence="6" type="ORF">BCF44_109276</name>
</gene>
<evidence type="ECO:0000256" key="1">
    <source>
        <dbReference type="ARBA" id="ARBA00006962"/>
    </source>
</evidence>
<evidence type="ECO:0000256" key="3">
    <source>
        <dbReference type="ARBA" id="ARBA00022679"/>
    </source>
</evidence>
<protein>
    <submittedName>
        <fullName evidence="6">UDP:flavonoid glycosyltransferase YjiC (YdhE family)</fullName>
    </submittedName>
</protein>
<dbReference type="AlphaFoldDB" id="A0A3E0HEY3"/>
<evidence type="ECO:0000259" key="5">
    <source>
        <dbReference type="Pfam" id="PF21036"/>
    </source>
</evidence>
<reference evidence="6 7" key="1">
    <citation type="submission" date="2018-08" db="EMBL/GenBank/DDBJ databases">
        <title>Genomic Encyclopedia of Archaeal and Bacterial Type Strains, Phase II (KMG-II): from individual species to whole genera.</title>
        <authorList>
            <person name="Goeker M."/>
        </authorList>
    </citation>
    <scope>NUCLEOTIDE SEQUENCE [LARGE SCALE GENOMIC DNA]</scope>
    <source>
        <strain evidence="6 7">DSM 45791</strain>
    </source>
</reference>
<sequence length="393" mass="41319">MLVTANAASSHYYCMVPFAWALRAAGHEVRVAVPPRLADAVRESGLVAWPLGEDLDLGPIPRSGATAVAGTTGDAARARMAQTGGRFIQHAGAMAGELLAACRQWRPDLVVHEPTAVAGPLVASALDVPSVCHRWGVDVGRAVIEAAVPALRQLYLAYNIRYKGVDSDFVVDPCPPSLQDPSVPPGEHVRYVSYGGGGRVPPRIPFVPGRPRVVLTMGTIAGALGGMDVVRGLMDVLLGMGMQVVIAVLAEQRAELGYVPEGAVALASYPLEDLIADADLVAHHGGAGTTMTCVAHGVPQLVVPYVGDSFVTAARVEAAGAGLRVPIRDCSPERIEAAVQDLSANTGYREAADRLRREMRSAPTVAEVAENVPKWVSSYREGERTWTTSACAG</sequence>
<evidence type="ECO:0000313" key="7">
    <source>
        <dbReference type="Proteomes" id="UP000256269"/>
    </source>
</evidence>
<dbReference type="GO" id="GO:0008194">
    <property type="term" value="F:UDP-glycosyltransferase activity"/>
    <property type="evidence" value="ECO:0007669"/>
    <property type="project" value="InterPro"/>
</dbReference>
<evidence type="ECO:0000259" key="4">
    <source>
        <dbReference type="Pfam" id="PF06722"/>
    </source>
</evidence>